<name>A0A1D6PUA7_MAIZE</name>
<dbReference type="AlphaFoldDB" id="A0A1D6PUA7"/>
<gene>
    <name evidence="1" type="ORF">ZEAMMB73_Zm00001d049379</name>
</gene>
<dbReference type="EMBL" id="CM000780">
    <property type="protein sequence ID" value="AQK50198.1"/>
    <property type="molecule type" value="Genomic_DNA"/>
</dbReference>
<protein>
    <submittedName>
        <fullName evidence="1">Tetratricopeptide repeat (TPR)-containing protein</fullName>
    </submittedName>
</protein>
<organism evidence="1">
    <name type="scientific">Zea mays</name>
    <name type="common">Maize</name>
    <dbReference type="NCBI Taxonomy" id="4577"/>
    <lineage>
        <taxon>Eukaryota</taxon>
        <taxon>Viridiplantae</taxon>
        <taxon>Streptophyta</taxon>
        <taxon>Embryophyta</taxon>
        <taxon>Tracheophyta</taxon>
        <taxon>Spermatophyta</taxon>
        <taxon>Magnoliopsida</taxon>
        <taxon>Liliopsida</taxon>
        <taxon>Poales</taxon>
        <taxon>Poaceae</taxon>
        <taxon>PACMAD clade</taxon>
        <taxon>Panicoideae</taxon>
        <taxon>Andropogonodae</taxon>
        <taxon>Andropogoneae</taxon>
        <taxon>Tripsacinae</taxon>
        <taxon>Zea</taxon>
    </lineage>
</organism>
<sequence>MVTALFNFQISETKFPRQKMVKKFSNRRVLWPIMEFISIEMVWSSMVPPQAWWWPFGWPGRKLLCGPWLELRGCPSSMIKIVWDSLSVVIIVGVSAS</sequence>
<proteinExistence type="predicted"/>
<reference evidence="1" key="1">
    <citation type="submission" date="2015-12" db="EMBL/GenBank/DDBJ databases">
        <title>Update maize B73 reference genome by single molecule sequencing technologies.</title>
        <authorList>
            <consortium name="Maize Genome Sequencing Project"/>
            <person name="Ware D."/>
        </authorList>
    </citation>
    <scope>NUCLEOTIDE SEQUENCE</scope>
    <source>
        <tissue evidence="1">Seedling</tissue>
    </source>
</reference>
<evidence type="ECO:0000313" key="1">
    <source>
        <dbReference type="EMBL" id="AQK50198.1"/>
    </source>
</evidence>
<accession>A0A1D6PUA7</accession>